<feature type="compositionally biased region" description="Low complexity" evidence="2">
    <location>
        <begin position="230"/>
        <end position="252"/>
    </location>
</feature>
<evidence type="ECO:0000256" key="2">
    <source>
        <dbReference type="SAM" id="MobiDB-lite"/>
    </source>
</evidence>
<feature type="region of interest" description="Disordered" evidence="2">
    <location>
        <begin position="18"/>
        <end position="105"/>
    </location>
</feature>
<dbReference type="AlphaFoldDB" id="A0A7S1VM06"/>
<evidence type="ECO:0000313" key="3">
    <source>
        <dbReference type="EMBL" id="CAD9304475.1"/>
    </source>
</evidence>
<feature type="region of interest" description="Disordered" evidence="2">
    <location>
        <begin position="520"/>
        <end position="541"/>
    </location>
</feature>
<reference evidence="3" key="1">
    <citation type="submission" date="2021-01" db="EMBL/GenBank/DDBJ databases">
        <authorList>
            <person name="Corre E."/>
            <person name="Pelletier E."/>
            <person name="Niang G."/>
            <person name="Scheremetjew M."/>
            <person name="Finn R."/>
            <person name="Kale V."/>
            <person name="Holt S."/>
            <person name="Cochrane G."/>
            <person name="Meng A."/>
            <person name="Brown T."/>
            <person name="Cohen L."/>
        </authorList>
    </citation>
    <scope>NUCLEOTIDE SEQUENCE</scope>
    <source>
        <strain evidence="3">CCMP 410</strain>
    </source>
</reference>
<dbReference type="PANTHER" id="PTHR23084">
    <property type="entry name" value="PHOSPHATIDYLINOSITOL-4-PHOSPHATE 5-KINASE RELATED"/>
    <property type="match status" value="1"/>
</dbReference>
<dbReference type="PANTHER" id="PTHR23084:SF263">
    <property type="entry name" value="MORN REPEAT-CONTAINING PROTEIN 1"/>
    <property type="match status" value="1"/>
</dbReference>
<feature type="compositionally biased region" description="Polar residues" evidence="2">
    <location>
        <begin position="345"/>
        <end position="361"/>
    </location>
</feature>
<proteinExistence type="predicted"/>
<dbReference type="Gene3D" id="2.20.110.10">
    <property type="entry name" value="Histone H3 K4-specific methyltransferase SET7/9 N-terminal domain"/>
    <property type="match status" value="2"/>
</dbReference>
<dbReference type="SMART" id="SM00698">
    <property type="entry name" value="MORN"/>
    <property type="match status" value="3"/>
</dbReference>
<feature type="compositionally biased region" description="Low complexity" evidence="2">
    <location>
        <begin position="86"/>
        <end position="96"/>
    </location>
</feature>
<sequence length="556" mass="61485">MVMALLRDELLDPALMDEAVSTKPKKQKKKRRSKSIEAFPRGRRAGSTHDYEAALMKKRRSRYSVSPPRSPRNDLYAYASDDRSTARGSVKSVRSSKSARKTEKVARKLDEFQKLYYEATSSQRDGKNGATNHRRRRSLGSLEDVRITRSARTSSRADKTKSSNGKNGKAATNGDNNTRRRRSTTTLDAFITKKNSKAELSSSAAANKASDNATVNSNAAMSFRGYGNGSVSTPSTTTRSSRRCGSSRSLTSAPATMITKKRHGSVDPTKRSSRLEKIDSARKSITRAMEVLDGESPSLADLYGTPSSSKSRGRSRNGRSQRTVITPDFGSKADDATASDGRKSIASTSATENTSTGSLSTGCSFEDDNLFPLISPRKIVVEKNKNDAITTYILVDNKDGTMKERRGRYVGALNKNRQPHAQMGTIQFDDGDMYKGPFEHGEMHGDLGHFLYKDGDEYTGGFRRNLRHGQGVYVTVNSRQYIGKFRHDKPNGHGVLYNADGSVFFEGKWKDGVPLDRENKRKDLMASTYPQSPEAEEEDWESLGRKVIEQLVAEGI</sequence>
<feature type="region of interest" description="Disordered" evidence="2">
    <location>
        <begin position="120"/>
        <end position="190"/>
    </location>
</feature>
<evidence type="ECO:0000256" key="1">
    <source>
        <dbReference type="ARBA" id="ARBA00022737"/>
    </source>
</evidence>
<feature type="compositionally biased region" description="Basic residues" evidence="2">
    <location>
        <begin position="23"/>
        <end position="33"/>
    </location>
</feature>
<dbReference type="SUPFAM" id="SSF82185">
    <property type="entry name" value="Histone H3 K4-specific methyltransferase SET7/9 N-terminal domain"/>
    <property type="match status" value="1"/>
</dbReference>
<name>A0A7S1VM06_9STRA</name>
<feature type="compositionally biased region" description="Basic and acidic residues" evidence="2">
    <location>
        <begin position="264"/>
        <end position="281"/>
    </location>
</feature>
<gene>
    <name evidence="3" type="ORF">GOCE00092_LOCUS23529</name>
</gene>
<protein>
    <recommendedName>
        <fullName evidence="4">MORN repeat-containing protein 5</fullName>
    </recommendedName>
</protein>
<dbReference type="EMBL" id="HBGK01044767">
    <property type="protein sequence ID" value="CAD9304475.1"/>
    <property type="molecule type" value="Transcribed_RNA"/>
</dbReference>
<organism evidence="3">
    <name type="scientific">Grammatophora oceanica</name>
    <dbReference type="NCBI Taxonomy" id="210454"/>
    <lineage>
        <taxon>Eukaryota</taxon>
        <taxon>Sar</taxon>
        <taxon>Stramenopiles</taxon>
        <taxon>Ochrophyta</taxon>
        <taxon>Bacillariophyta</taxon>
        <taxon>Fragilariophyceae</taxon>
        <taxon>Fragilariophycidae</taxon>
        <taxon>Rhabdonematales</taxon>
        <taxon>Grammatophoraceae</taxon>
        <taxon>Grammatophora</taxon>
    </lineage>
</organism>
<keyword evidence="1" id="KW-0677">Repeat</keyword>
<evidence type="ECO:0008006" key="4">
    <source>
        <dbReference type="Google" id="ProtNLM"/>
    </source>
</evidence>
<dbReference type="Pfam" id="PF02493">
    <property type="entry name" value="MORN"/>
    <property type="match status" value="2"/>
</dbReference>
<feature type="region of interest" description="Disordered" evidence="2">
    <location>
        <begin position="222"/>
        <end position="281"/>
    </location>
</feature>
<dbReference type="InterPro" id="IPR003409">
    <property type="entry name" value="MORN"/>
</dbReference>
<feature type="compositionally biased region" description="Basic and acidic residues" evidence="2">
    <location>
        <begin position="331"/>
        <end position="343"/>
    </location>
</feature>
<accession>A0A7S1VM06</accession>
<feature type="region of interest" description="Disordered" evidence="2">
    <location>
        <begin position="297"/>
        <end position="361"/>
    </location>
</feature>